<dbReference type="Gene3D" id="3.30.1490.20">
    <property type="entry name" value="ATP-grasp fold, A domain"/>
    <property type="match status" value="1"/>
</dbReference>
<dbReference type="Gene3D" id="3.40.50.20">
    <property type="match status" value="1"/>
</dbReference>
<gene>
    <name evidence="2" type="ORF">RWD45_08475</name>
</gene>
<keyword evidence="2" id="KW-0436">Ligase</keyword>
<reference evidence="2 3" key="1">
    <citation type="submission" date="2023-10" db="EMBL/GenBank/DDBJ databases">
        <title>Virgibacillus soli CC-YMP-6 genome.</title>
        <authorList>
            <person name="Miliotis G."/>
            <person name="Sengupta P."/>
            <person name="Hameed A."/>
            <person name="Chuvochina M."/>
            <person name="Mcdonagh F."/>
            <person name="Simpson A.C."/>
            <person name="Singh N.K."/>
            <person name="Rekha P.D."/>
            <person name="Raman K."/>
            <person name="Hugenholtz P."/>
            <person name="Venkateswaran K."/>
        </authorList>
    </citation>
    <scope>NUCLEOTIDE SEQUENCE [LARGE SCALE GENOMIC DNA]</scope>
    <source>
        <strain evidence="2 3">CC-YMP-6</strain>
    </source>
</reference>
<dbReference type="PANTHER" id="PTHR21621:SF0">
    <property type="entry name" value="BETA-CITRYLGLUTAMATE SYNTHASE B-RELATED"/>
    <property type="match status" value="1"/>
</dbReference>
<dbReference type="Gene3D" id="3.30.470.20">
    <property type="entry name" value="ATP-grasp fold, B domain"/>
    <property type="match status" value="1"/>
</dbReference>
<proteinExistence type="predicted"/>
<dbReference type="PANTHER" id="PTHR21621">
    <property type="entry name" value="RIBOSOMAL PROTEIN S6 MODIFICATION PROTEIN"/>
    <property type="match status" value="1"/>
</dbReference>
<dbReference type="InterPro" id="IPR013651">
    <property type="entry name" value="ATP-grasp_RimK-type"/>
</dbReference>
<dbReference type="GO" id="GO:0016874">
    <property type="term" value="F:ligase activity"/>
    <property type="evidence" value="ECO:0007669"/>
    <property type="project" value="UniProtKB-KW"/>
</dbReference>
<protein>
    <submittedName>
        <fullName evidence="2">RimK family alpha-L-glutamate ligase</fullName>
    </submittedName>
</protein>
<accession>A0ABU5CQD1</accession>
<keyword evidence="3" id="KW-1185">Reference proteome</keyword>
<dbReference type="Pfam" id="PF08443">
    <property type="entry name" value="RimK"/>
    <property type="match status" value="1"/>
</dbReference>
<feature type="domain" description="ATP-grasp fold RimK-type" evidence="1">
    <location>
        <begin position="97"/>
        <end position="225"/>
    </location>
</feature>
<dbReference type="InterPro" id="IPR013815">
    <property type="entry name" value="ATP_grasp_subdomain_1"/>
</dbReference>
<evidence type="ECO:0000313" key="3">
    <source>
        <dbReference type="Proteomes" id="UP001275315"/>
    </source>
</evidence>
<name>A0ABU5CQD1_9BACI</name>
<organism evidence="2 3">
    <name type="scientific">Paracerasibacillus soli</name>
    <dbReference type="NCBI Taxonomy" id="480284"/>
    <lineage>
        <taxon>Bacteria</taxon>
        <taxon>Bacillati</taxon>
        <taxon>Bacillota</taxon>
        <taxon>Bacilli</taxon>
        <taxon>Bacillales</taxon>
        <taxon>Bacillaceae</taxon>
        <taxon>Paracerasibacillus</taxon>
    </lineage>
</organism>
<sequence>MALTGWIIYNGSLNSDKFIDYATMLQEAAHRQNSQTIILKNNEVLPILKHQQMELFHEQKLLPDYVIFIDKDIYLANQLELLGIPVFNKARTISISDDKILTYQILAKQHIPMPKTIIAPLSFFKMNPDTFYQLDNIILQLGLPLIVKEAFGSFGEQVYLAHTKEELREIIQNIHGQAFMFQEFITTSYGKDLRLQVVNNQVVAAMKRTSQHDFRANITSGGRMNRTFRRKRK</sequence>
<evidence type="ECO:0000313" key="2">
    <source>
        <dbReference type="EMBL" id="MDY0408585.1"/>
    </source>
</evidence>
<evidence type="ECO:0000259" key="1">
    <source>
        <dbReference type="Pfam" id="PF08443"/>
    </source>
</evidence>
<dbReference type="Proteomes" id="UP001275315">
    <property type="component" value="Unassembled WGS sequence"/>
</dbReference>
<dbReference type="SUPFAM" id="SSF56059">
    <property type="entry name" value="Glutathione synthetase ATP-binding domain-like"/>
    <property type="match status" value="1"/>
</dbReference>
<dbReference type="EMBL" id="JAWDIQ010000001">
    <property type="protein sequence ID" value="MDY0408585.1"/>
    <property type="molecule type" value="Genomic_DNA"/>
</dbReference>
<dbReference type="RefSeq" id="WP_320379308.1">
    <property type="nucleotide sequence ID" value="NZ_JAWDIQ010000001.1"/>
</dbReference>
<comment type="caution">
    <text evidence="2">The sequence shown here is derived from an EMBL/GenBank/DDBJ whole genome shotgun (WGS) entry which is preliminary data.</text>
</comment>